<protein>
    <submittedName>
        <fullName evidence="2">Uncharacterized protein</fullName>
    </submittedName>
</protein>
<name>A0AAN6N8G6_9PEZI</name>
<feature type="region of interest" description="Disordered" evidence="1">
    <location>
        <begin position="183"/>
        <end position="210"/>
    </location>
</feature>
<gene>
    <name evidence="2" type="ORF">QBC46DRAFT_384506</name>
</gene>
<comment type="caution">
    <text evidence="2">The sequence shown here is derived from an EMBL/GenBank/DDBJ whole genome shotgun (WGS) entry which is preliminary data.</text>
</comment>
<reference evidence="3" key="1">
    <citation type="journal article" date="2023" name="Mol. Phylogenet. Evol.">
        <title>Genome-scale phylogeny and comparative genomics of the fungal order Sordariales.</title>
        <authorList>
            <person name="Hensen N."/>
            <person name="Bonometti L."/>
            <person name="Westerberg I."/>
            <person name="Brannstrom I.O."/>
            <person name="Guillou S."/>
            <person name="Cros-Aarteil S."/>
            <person name="Calhoun S."/>
            <person name="Haridas S."/>
            <person name="Kuo A."/>
            <person name="Mondo S."/>
            <person name="Pangilinan J."/>
            <person name="Riley R."/>
            <person name="LaButti K."/>
            <person name="Andreopoulos B."/>
            <person name="Lipzen A."/>
            <person name="Chen C."/>
            <person name="Yan M."/>
            <person name="Daum C."/>
            <person name="Ng V."/>
            <person name="Clum A."/>
            <person name="Steindorff A."/>
            <person name="Ohm R.A."/>
            <person name="Martin F."/>
            <person name="Silar P."/>
            <person name="Natvig D.O."/>
            <person name="Lalanne C."/>
            <person name="Gautier V."/>
            <person name="Ament-Velasquez S.L."/>
            <person name="Kruys A."/>
            <person name="Hutchinson M.I."/>
            <person name="Powell A.J."/>
            <person name="Barry K."/>
            <person name="Miller A.N."/>
            <person name="Grigoriev I.V."/>
            <person name="Debuchy R."/>
            <person name="Gladieux P."/>
            <person name="Hiltunen Thoren M."/>
            <person name="Johannesson H."/>
        </authorList>
    </citation>
    <scope>NUCLEOTIDE SEQUENCE [LARGE SCALE GENOMIC DNA]</scope>
    <source>
        <strain evidence="3">CBS 340.73</strain>
    </source>
</reference>
<dbReference type="InterPro" id="IPR038883">
    <property type="entry name" value="AN11006-like"/>
</dbReference>
<evidence type="ECO:0000313" key="2">
    <source>
        <dbReference type="EMBL" id="KAK3940740.1"/>
    </source>
</evidence>
<evidence type="ECO:0000256" key="1">
    <source>
        <dbReference type="SAM" id="MobiDB-lite"/>
    </source>
</evidence>
<organism evidence="2 3">
    <name type="scientific">Diplogelasinospora grovesii</name>
    <dbReference type="NCBI Taxonomy" id="303347"/>
    <lineage>
        <taxon>Eukaryota</taxon>
        <taxon>Fungi</taxon>
        <taxon>Dikarya</taxon>
        <taxon>Ascomycota</taxon>
        <taxon>Pezizomycotina</taxon>
        <taxon>Sordariomycetes</taxon>
        <taxon>Sordariomycetidae</taxon>
        <taxon>Sordariales</taxon>
        <taxon>Diplogelasinosporaceae</taxon>
        <taxon>Diplogelasinospora</taxon>
    </lineage>
</organism>
<evidence type="ECO:0000313" key="3">
    <source>
        <dbReference type="Proteomes" id="UP001303473"/>
    </source>
</evidence>
<dbReference type="PANTHER" id="PTHR42085">
    <property type="entry name" value="F-BOX DOMAIN-CONTAINING PROTEIN"/>
    <property type="match status" value="1"/>
</dbReference>
<keyword evidence="3" id="KW-1185">Reference proteome</keyword>
<dbReference type="Proteomes" id="UP001303473">
    <property type="component" value="Unassembled WGS sequence"/>
</dbReference>
<dbReference type="AlphaFoldDB" id="A0AAN6N8G6"/>
<dbReference type="EMBL" id="MU853792">
    <property type="protein sequence ID" value="KAK3940740.1"/>
    <property type="molecule type" value="Genomic_DNA"/>
</dbReference>
<sequence>MGVPIFLTLPLEIRLEVYKFLLVLPPLCSDSSSLGDPREDDDTRFGCILNRCTHPHNTTLENVGGGRKDVKTEEGLLLYPGILRVCTQIHDEAVSLLYGYNTFTTDLGDEPFAVRLRPWYDALPSSSLGVVNLPDPPGTTTTTTTTTLSRGVISSGMRNGGTRIRKWRVPLSLDHTPTTTVVVRDGFRNGPDDDDDDEKGDESKGWTKGEMTNNIFTNADELTINLTWSSSSRSPHSHRGGRSNRTAATVRACFLLCAPPSIAGLRQFEGVRGVRKVSIIGAIANGYGYDRYITWLTQQMSLPVGTGEQKYEYEDESERRRLAGWTT</sequence>
<accession>A0AAN6N8G6</accession>
<proteinExistence type="predicted"/>
<dbReference type="PANTHER" id="PTHR42085:SF2">
    <property type="entry name" value="F-BOX DOMAIN-CONTAINING PROTEIN"/>
    <property type="match status" value="1"/>
</dbReference>